<dbReference type="EMBL" id="ADBJ01000056">
    <property type="protein sequence ID" value="EFA75272.1"/>
    <property type="molecule type" value="Genomic_DNA"/>
</dbReference>
<gene>
    <name evidence="1" type="ORF">PPL_11347</name>
</gene>
<organism evidence="1 2">
    <name type="scientific">Heterostelium pallidum (strain ATCC 26659 / Pp 5 / PN500)</name>
    <name type="common">Cellular slime mold</name>
    <name type="synonym">Polysphondylium pallidum</name>
    <dbReference type="NCBI Taxonomy" id="670386"/>
    <lineage>
        <taxon>Eukaryota</taxon>
        <taxon>Amoebozoa</taxon>
        <taxon>Evosea</taxon>
        <taxon>Eumycetozoa</taxon>
        <taxon>Dictyostelia</taxon>
        <taxon>Acytosteliales</taxon>
        <taxon>Acytosteliaceae</taxon>
        <taxon>Heterostelium</taxon>
    </lineage>
</organism>
<dbReference type="AlphaFoldDB" id="D3BT55"/>
<dbReference type="RefSeq" id="XP_020427406.1">
    <property type="nucleotide sequence ID" value="XM_020582103.1"/>
</dbReference>
<name>D3BT55_HETP5</name>
<proteinExistence type="predicted"/>
<dbReference type="GeneID" id="31366815"/>
<sequence length="204" mass="23285">MKENQTIESLTKLLKDVNCPSITAEVLLTNGFQTLHDINSALKLDNLFPLINMGFKYGDIIRLKNYLKNKESDLKFTAPCTPLSIYKSLSIHPKSVKIIANDKEGEEKYIREDQQMKPGEYHIVEVHDSFSVKLLWWKKEIQISEIETKPLMKTILEIFGFPHVNPSKVSLIGPDQKDFSSSLSAGSLTNCVLRSQNEKTLIRF</sequence>
<accession>D3BT55</accession>
<keyword evidence="2" id="KW-1185">Reference proteome</keyword>
<evidence type="ECO:0000313" key="1">
    <source>
        <dbReference type="EMBL" id="EFA75272.1"/>
    </source>
</evidence>
<reference evidence="1 2" key="1">
    <citation type="journal article" date="2011" name="Genome Res.">
        <title>Phylogeny-wide analysis of social amoeba genomes highlights ancient origins for complex intercellular communication.</title>
        <authorList>
            <person name="Heidel A.J."/>
            <person name="Lawal H.M."/>
            <person name="Felder M."/>
            <person name="Schilde C."/>
            <person name="Helps N.R."/>
            <person name="Tunggal B."/>
            <person name="Rivero F."/>
            <person name="John U."/>
            <person name="Schleicher M."/>
            <person name="Eichinger L."/>
            <person name="Platzer M."/>
            <person name="Noegel A.A."/>
            <person name="Schaap P."/>
            <person name="Gloeckner G."/>
        </authorList>
    </citation>
    <scope>NUCLEOTIDE SEQUENCE [LARGE SCALE GENOMIC DNA]</scope>
    <source>
        <strain evidence="2">ATCC 26659 / Pp 5 / PN500</strain>
    </source>
</reference>
<dbReference type="InParanoid" id="D3BT55"/>
<protein>
    <submittedName>
        <fullName evidence="1">Uncharacterized protein</fullName>
    </submittedName>
</protein>
<comment type="caution">
    <text evidence="1">The sequence shown here is derived from an EMBL/GenBank/DDBJ whole genome shotgun (WGS) entry which is preliminary data.</text>
</comment>
<evidence type="ECO:0000313" key="2">
    <source>
        <dbReference type="Proteomes" id="UP000001396"/>
    </source>
</evidence>
<dbReference type="Proteomes" id="UP000001396">
    <property type="component" value="Unassembled WGS sequence"/>
</dbReference>